<evidence type="ECO:0000313" key="13">
    <source>
        <dbReference type="EMBL" id="CAL1369091.1"/>
    </source>
</evidence>
<dbReference type="AlphaFoldDB" id="A0AAV2D878"/>
<evidence type="ECO:0000256" key="10">
    <source>
        <dbReference type="ARBA" id="ARBA00023170"/>
    </source>
</evidence>
<gene>
    <name evidence="13" type="ORF">LTRI10_LOCUS11886</name>
</gene>
<evidence type="ECO:0000256" key="1">
    <source>
        <dbReference type="ARBA" id="ARBA00004251"/>
    </source>
</evidence>
<keyword evidence="9" id="KW-0472">Membrane</keyword>
<feature type="compositionally biased region" description="Low complexity" evidence="12">
    <location>
        <begin position="1"/>
        <end position="16"/>
    </location>
</feature>
<dbReference type="PANTHER" id="PTHR48052:SF8">
    <property type="entry name" value="LRR RECEPTOR-LIKE SERINE_THREONINE-PROTEIN KINASE FLS2"/>
    <property type="match status" value="1"/>
</dbReference>
<evidence type="ECO:0000256" key="3">
    <source>
        <dbReference type="ARBA" id="ARBA00022475"/>
    </source>
</evidence>
<evidence type="ECO:0000256" key="12">
    <source>
        <dbReference type="SAM" id="MobiDB-lite"/>
    </source>
</evidence>
<evidence type="ECO:0000256" key="5">
    <source>
        <dbReference type="ARBA" id="ARBA00022692"/>
    </source>
</evidence>
<comment type="subcellular location">
    <subcellularLocation>
        <location evidence="1">Cell membrane</location>
        <topology evidence="1">Single-pass type I membrane protein</topology>
    </subcellularLocation>
</comment>
<proteinExistence type="inferred from homology"/>
<dbReference type="PANTHER" id="PTHR48052">
    <property type="entry name" value="UNNAMED PRODUCT"/>
    <property type="match status" value="1"/>
</dbReference>
<sequence>MHGSISTTPTSAPSPSLAETWESTLNNATPLSPPATSTTSSASVASLLPPTTTPMSFESPGWSSNPSHSPTIGRLTELKEVSLPNNRLIDKIRTSSRCSTSPTIDSRAKFRSPGVPFLLRLRVLNLASNKLSGDLNFLKHFPNLETLSLSNNFFAGQVPKSIRSFHNLQFLDLSGNMFLNVAGRVW</sequence>
<evidence type="ECO:0000256" key="4">
    <source>
        <dbReference type="ARBA" id="ARBA00022614"/>
    </source>
</evidence>
<dbReference type="SUPFAM" id="SSF52047">
    <property type="entry name" value="RNI-like"/>
    <property type="match status" value="1"/>
</dbReference>
<evidence type="ECO:0000313" key="14">
    <source>
        <dbReference type="Proteomes" id="UP001497516"/>
    </source>
</evidence>
<accession>A0AAV2D878</accession>
<comment type="similarity">
    <text evidence="2">Belongs to the RLP family.</text>
</comment>
<dbReference type="GO" id="GO:0005886">
    <property type="term" value="C:plasma membrane"/>
    <property type="evidence" value="ECO:0007669"/>
    <property type="project" value="UniProtKB-SubCell"/>
</dbReference>
<name>A0AAV2D878_9ROSI</name>
<dbReference type="EMBL" id="OZ034815">
    <property type="protein sequence ID" value="CAL1369091.1"/>
    <property type="molecule type" value="Genomic_DNA"/>
</dbReference>
<feature type="compositionally biased region" description="Low complexity" evidence="12">
    <location>
        <begin position="28"/>
        <end position="50"/>
    </location>
</feature>
<evidence type="ECO:0000256" key="2">
    <source>
        <dbReference type="ARBA" id="ARBA00009592"/>
    </source>
</evidence>
<dbReference type="InterPro" id="IPR032675">
    <property type="entry name" value="LRR_dom_sf"/>
</dbReference>
<reference evidence="13 14" key="1">
    <citation type="submission" date="2024-04" db="EMBL/GenBank/DDBJ databases">
        <authorList>
            <person name="Fracassetti M."/>
        </authorList>
    </citation>
    <scope>NUCLEOTIDE SEQUENCE [LARGE SCALE GENOMIC DNA]</scope>
</reference>
<feature type="compositionally biased region" description="Polar residues" evidence="12">
    <location>
        <begin position="53"/>
        <end position="70"/>
    </location>
</feature>
<keyword evidence="4" id="KW-0433">Leucine-rich repeat</keyword>
<keyword evidence="6" id="KW-0732">Signal</keyword>
<evidence type="ECO:0000256" key="8">
    <source>
        <dbReference type="ARBA" id="ARBA00022989"/>
    </source>
</evidence>
<keyword evidence="14" id="KW-1185">Reference proteome</keyword>
<dbReference type="Proteomes" id="UP001497516">
    <property type="component" value="Chromosome 2"/>
</dbReference>
<feature type="region of interest" description="Disordered" evidence="12">
    <location>
        <begin position="1"/>
        <end position="71"/>
    </location>
</feature>
<keyword evidence="3" id="KW-1003">Cell membrane</keyword>
<keyword evidence="7" id="KW-0677">Repeat</keyword>
<protein>
    <submittedName>
        <fullName evidence="13">Uncharacterized protein</fullName>
    </submittedName>
</protein>
<evidence type="ECO:0000256" key="6">
    <source>
        <dbReference type="ARBA" id="ARBA00022729"/>
    </source>
</evidence>
<keyword evidence="8" id="KW-1133">Transmembrane helix</keyword>
<dbReference type="InterPro" id="IPR025875">
    <property type="entry name" value="Leu-rich_rpt_4"/>
</dbReference>
<keyword evidence="11" id="KW-0325">Glycoprotein</keyword>
<keyword evidence="10" id="KW-0675">Receptor</keyword>
<evidence type="ECO:0000256" key="9">
    <source>
        <dbReference type="ARBA" id="ARBA00023136"/>
    </source>
</evidence>
<keyword evidence="5" id="KW-0812">Transmembrane</keyword>
<dbReference type="Pfam" id="PF12799">
    <property type="entry name" value="LRR_4"/>
    <property type="match status" value="1"/>
</dbReference>
<dbReference type="Gene3D" id="3.80.10.10">
    <property type="entry name" value="Ribonuclease Inhibitor"/>
    <property type="match status" value="1"/>
</dbReference>
<evidence type="ECO:0000256" key="7">
    <source>
        <dbReference type="ARBA" id="ARBA00022737"/>
    </source>
</evidence>
<evidence type="ECO:0000256" key="11">
    <source>
        <dbReference type="ARBA" id="ARBA00023180"/>
    </source>
</evidence>
<organism evidence="13 14">
    <name type="scientific">Linum trigynum</name>
    <dbReference type="NCBI Taxonomy" id="586398"/>
    <lineage>
        <taxon>Eukaryota</taxon>
        <taxon>Viridiplantae</taxon>
        <taxon>Streptophyta</taxon>
        <taxon>Embryophyta</taxon>
        <taxon>Tracheophyta</taxon>
        <taxon>Spermatophyta</taxon>
        <taxon>Magnoliopsida</taxon>
        <taxon>eudicotyledons</taxon>
        <taxon>Gunneridae</taxon>
        <taxon>Pentapetalae</taxon>
        <taxon>rosids</taxon>
        <taxon>fabids</taxon>
        <taxon>Malpighiales</taxon>
        <taxon>Linaceae</taxon>
        <taxon>Linum</taxon>
    </lineage>
</organism>